<reference evidence="2 3" key="1">
    <citation type="submission" date="2018-07" db="EMBL/GenBank/DDBJ databases">
        <title>Genomic Encyclopedia of Type Strains, Phase III (KMG-III): the genomes of soil and plant-associated and newly described type strains.</title>
        <authorList>
            <person name="Whitman W."/>
        </authorList>
    </citation>
    <scope>NUCLEOTIDE SEQUENCE [LARGE SCALE GENOMIC DNA]</scope>
    <source>
        <strain evidence="2 3">CECT 7731</strain>
    </source>
</reference>
<feature type="domain" description="NAD(P)-binding" evidence="1">
    <location>
        <begin position="5"/>
        <end position="289"/>
    </location>
</feature>
<dbReference type="InterPro" id="IPR016040">
    <property type="entry name" value="NAD(P)-bd_dom"/>
</dbReference>
<dbReference type="RefSeq" id="WP_114412573.1">
    <property type="nucleotide sequence ID" value="NZ_QPJQ01000023.1"/>
</dbReference>
<dbReference type="OrthoDB" id="9801056at2"/>
<name>A0A368ZTR1_9GAMM</name>
<accession>A0A368ZTR1</accession>
<protein>
    <submittedName>
        <fullName evidence="2">Nucleoside-diphosphate-sugar epimerase</fullName>
    </submittedName>
</protein>
<evidence type="ECO:0000313" key="3">
    <source>
        <dbReference type="Proteomes" id="UP000253506"/>
    </source>
</evidence>
<dbReference type="Gene3D" id="3.40.50.720">
    <property type="entry name" value="NAD(P)-binding Rossmann-like Domain"/>
    <property type="match status" value="1"/>
</dbReference>
<organism evidence="2 3">
    <name type="scientific">Marinomonas foliarum</name>
    <dbReference type="NCBI Taxonomy" id="491950"/>
    <lineage>
        <taxon>Bacteria</taxon>
        <taxon>Pseudomonadati</taxon>
        <taxon>Pseudomonadota</taxon>
        <taxon>Gammaproteobacteria</taxon>
        <taxon>Oceanospirillales</taxon>
        <taxon>Oceanospirillaceae</taxon>
        <taxon>Marinomonas</taxon>
    </lineage>
</organism>
<gene>
    <name evidence="2" type="ORF">DFP77_12324</name>
</gene>
<dbReference type="Proteomes" id="UP000253506">
    <property type="component" value="Unassembled WGS sequence"/>
</dbReference>
<dbReference type="SUPFAM" id="SSF51735">
    <property type="entry name" value="NAD(P)-binding Rossmann-fold domains"/>
    <property type="match status" value="1"/>
</dbReference>
<dbReference type="PANTHER" id="PTHR43000">
    <property type="entry name" value="DTDP-D-GLUCOSE 4,6-DEHYDRATASE-RELATED"/>
    <property type="match status" value="1"/>
</dbReference>
<evidence type="ECO:0000313" key="2">
    <source>
        <dbReference type="EMBL" id="RCX00375.1"/>
    </source>
</evidence>
<proteinExistence type="predicted"/>
<dbReference type="Gene3D" id="3.90.25.10">
    <property type="entry name" value="UDP-galactose 4-epimerase, domain 1"/>
    <property type="match status" value="1"/>
</dbReference>
<evidence type="ECO:0000259" key="1">
    <source>
        <dbReference type="Pfam" id="PF16363"/>
    </source>
</evidence>
<sequence>MKKVIVTGSNGFTGRYVVAELIARGYNVTELVRKKVNENQVECDLSNKNSIKTCFCDIKPNYIIHLAALSFVAHDDARAFYDVNLFSTLNILESCDELGLDLSKVIISSSANIYGNPELRLISEEQAPAPVNHYAMSKLAMEHMCKLWFDKFPILITRPFNYTGPGQDAKFLVPKIVGHFQRGEKVIELGNLDVYRDFSDVRDISAYYVDLLESGARSDIVNLCSGSVYSLSYIIEEMQRIAGYNIEVKINPQFLRKNEIKTLGGNNSKILNLINRESTFSLSETLTDMYHENNC</sequence>
<dbReference type="EMBL" id="QPJQ01000023">
    <property type="protein sequence ID" value="RCX00375.1"/>
    <property type="molecule type" value="Genomic_DNA"/>
</dbReference>
<dbReference type="InterPro" id="IPR036291">
    <property type="entry name" value="NAD(P)-bd_dom_sf"/>
</dbReference>
<dbReference type="Pfam" id="PF16363">
    <property type="entry name" value="GDP_Man_Dehyd"/>
    <property type="match status" value="1"/>
</dbReference>
<comment type="caution">
    <text evidence="2">The sequence shown here is derived from an EMBL/GenBank/DDBJ whole genome shotgun (WGS) entry which is preliminary data.</text>
</comment>
<dbReference type="AlphaFoldDB" id="A0A368ZTR1"/>